<proteinExistence type="predicted"/>
<organism evidence="6 7">
    <name type="scientific">Cyprinus carpio</name>
    <name type="common">Common carp</name>
    <dbReference type="NCBI Taxonomy" id="7962"/>
    <lineage>
        <taxon>Eukaryota</taxon>
        <taxon>Metazoa</taxon>
        <taxon>Chordata</taxon>
        <taxon>Craniata</taxon>
        <taxon>Vertebrata</taxon>
        <taxon>Euteleostomi</taxon>
        <taxon>Actinopterygii</taxon>
        <taxon>Neopterygii</taxon>
        <taxon>Teleostei</taxon>
        <taxon>Ostariophysi</taxon>
        <taxon>Cypriniformes</taxon>
        <taxon>Cyprinidae</taxon>
        <taxon>Cyprininae</taxon>
        <taxon>Cyprinus</taxon>
    </lineage>
</organism>
<evidence type="ECO:0000313" key="7">
    <source>
        <dbReference type="Proteomes" id="UP000694701"/>
    </source>
</evidence>
<name>A0A8C2JMS5_CYPCA</name>
<dbReference type="PANTHER" id="PTHR11860:SF118">
    <property type="entry name" value="CMRF35-LIKE MOLECULE 3-RELATED"/>
    <property type="match status" value="1"/>
</dbReference>
<dbReference type="AlphaFoldDB" id="A0A8C2JMS5"/>
<dbReference type="InterPro" id="IPR036179">
    <property type="entry name" value="Ig-like_dom_sf"/>
</dbReference>
<sequence>LPSLLTISLSLSLSLSLSFSLLFSLPIIWTFTLVTGYSGGGVNITCRYDRKYKKKYFCRREWLTCFELIRTETKDKWVDSGRFSLFDDTRAAVFTVTFRDLSEQDSGMYWCGVEKPGLDPYTEVNLNVVTVNVNSYEGEDVSIQCRHDDEDQKSFCKAHEASMCVNDGVSLETIRDDRFSFSDEASTGVFTVNITDLSEEDSGIYWCGVNMQNVQCWGSSRTGLKTPGVREYPLCHTEGMISILTVQAPNKIQWTKMPESDSLTQVCHETVNDGVPYSQTPSSKPTRKVLSFNPFSLPYWCGCQCPSQAQISEVWSCQPTKTTYSTLRECRHW</sequence>
<keyword evidence="3 4" id="KW-0472">Membrane</keyword>
<dbReference type="Proteomes" id="UP000694701">
    <property type="component" value="Unplaced"/>
</dbReference>
<dbReference type="InterPro" id="IPR013783">
    <property type="entry name" value="Ig-like_fold"/>
</dbReference>
<evidence type="ECO:0000256" key="3">
    <source>
        <dbReference type="ARBA" id="ARBA00023136"/>
    </source>
</evidence>
<keyword evidence="2 4" id="KW-0812">Transmembrane</keyword>
<reference evidence="6" key="1">
    <citation type="submission" date="2025-08" db="UniProtKB">
        <authorList>
            <consortium name="Ensembl"/>
        </authorList>
    </citation>
    <scope>IDENTIFICATION</scope>
</reference>
<dbReference type="GO" id="GO:0005886">
    <property type="term" value="C:plasma membrane"/>
    <property type="evidence" value="ECO:0007669"/>
    <property type="project" value="TreeGrafter"/>
</dbReference>
<protein>
    <recommendedName>
        <fullName evidence="5">Ig-like domain-containing protein</fullName>
    </recommendedName>
</protein>
<dbReference type="CDD" id="cd05716">
    <property type="entry name" value="IgV_pIgR_like"/>
    <property type="match status" value="1"/>
</dbReference>
<keyword evidence="4" id="KW-1133">Transmembrane helix</keyword>
<dbReference type="InterPro" id="IPR013106">
    <property type="entry name" value="Ig_V-set"/>
</dbReference>
<evidence type="ECO:0000256" key="4">
    <source>
        <dbReference type="SAM" id="Phobius"/>
    </source>
</evidence>
<dbReference type="PANTHER" id="PTHR11860">
    <property type="entry name" value="POLYMERIC-IMMUNOGLOBULIN RECEPTOR"/>
    <property type="match status" value="1"/>
</dbReference>
<dbReference type="InterPro" id="IPR050671">
    <property type="entry name" value="CD300_family_receptors"/>
</dbReference>
<evidence type="ECO:0000256" key="1">
    <source>
        <dbReference type="ARBA" id="ARBA00004370"/>
    </source>
</evidence>
<dbReference type="Gene3D" id="2.60.40.10">
    <property type="entry name" value="Immunoglobulins"/>
    <property type="match status" value="2"/>
</dbReference>
<dbReference type="Pfam" id="PF07686">
    <property type="entry name" value="V-set"/>
    <property type="match status" value="2"/>
</dbReference>
<dbReference type="SMART" id="SM00409">
    <property type="entry name" value="IG"/>
    <property type="match status" value="2"/>
</dbReference>
<evidence type="ECO:0000259" key="5">
    <source>
        <dbReference type="PROSITE" id="PS50835"/>
    </source>
</evidence>
<evidence type="ECO:0000313" key="6">
    <source>
        <dbReference type="Ensembl" id="ENSCCRP00020096146.1"/>
    </source>
</evidence>
<dbReference type="SUPFAM" id="SSF48726">
    <property type="entry name" value="Immunoglobulin"/>
    <property type="match status" value="2"/>
</dbReference>
<feature type="transmembrane region" description="Helical" evidence="4">
    <location>
        <begin position="28"/>
        <end position="46"/>
    </location>
</feature>
<dbReference type="PROSITE" id="PS50835">
    <property type="entry name" value="IG_LIKE"/>
    <property type="match status" value="1"/>
</dbReference>
<dbReference type="InterPro" id="IPR007110">
    <property type="entry name" value="Ig-like_dom"/>
</dbReference>
<dbReference type="InterPro" id="IPR003599">
    <property type="entry name" value="Ig_sub"/>
</dbReference>
<dbReference type="Ensembl" id="ENSCCRT00020105122.1">
    <property type="protein sequence ID" value="ENSCCRP00020096146.1"/>
    <property type="gene ID" value="ENSCCRG00020044282.1"/>
</dbReference>
<comment type="subcellular location">
    <subcellularLocation>
        <location evidence="1">Membrane</location>
    </subcellularLocation>
</comment>
<dbReference type="GO" id="GO:0004888">
    <property type="term" value="F:transmembrane signaling receptor activity"/>
    <property type="evidence" value="ECO:0007669"/>
    <property type="project" value="TreeGrafter"/>
</dbReference>
<feature type="domain" description="Ig-like" evidence="5">
    <location>
        <begin position="26"/>
        <end position="127"/>
    </location>
</feature>
<accession>A0A8C2JMS5</accession>
<evidence type="ECO:0000256" key="2">
    <source>
        <dbReference type="ARBA" id="ARBA00022692"/>
    </source>
</evidence>